<dbReference type="Pfam" id="PF00596">
    <property type="entry name" value="Aldolase_II"/>
    <property type="match status" value="1"/>
</dbReference>
<evidence type="ECO:0000256" key="5">
    <source>
        <dbReference type="ARBA" id="ARBA00023239"/>
    </source>
</evidence>
<sequence length="209" mass="23512">MDLISSLQEITKLSHLYYSRQWMFATAGNLSTRDNLAHNQFWITASGKHKGELKESDFVCVSTLDGSLVQTNDGLKPSAETSIHQVLYSQMPEVGSCLHVHTIDSNLLEFGVGKEEGFKEISLPPIEIIKAFGIWDEKPNLTMPVFYNHTHVPTIANEIKHYLMNHGIPKVPFLLIEGHGPTVWGKTIAEANKHLEAVHFLLQVMARRI</sequence>
<dbReference type="InterPro" id="IPR001303">
    <property type="entry name" value="Aldolase_II/adducin_N"/>
</dbReference>
<evidence type="ECO:0000313" key="9">
    <source>
        <dbReference type="Proteomes" id="UP000245206"/>
    </source>
</evidence>
<comment type="pathway">
    <text evidence="6">Amino-acid biosynthesis; L-methionine biosynthesis via salvage pathway; L-methionine from S-methyl-5-thio-alpha-D-ribose 1-phosphate: step 2/6.</text>
</comment>
<comment type="function">
    <text evidence="6">Catalyzes the dehydration of methylthioribulose-1-phosphate (MTRu-1-P) into 2,3-diketo-5-methylthiopentyl-1-phosphate (DK-MTP-1-P).</text>
</comment>
<evidence type="ECO:0000259" key="7">
    <source>
        <dbReference type="SMART" id="SM01007"/>
    </source>
</evidence>
<dbReference type="Gene3D" id="3.40.225.10">
    <property type="entry name" value="Class II aldolase/adducin N-terminal domain"/>
    <property type="match status" value="1"/>
</dbReference>
<comment type="similarity">
    <text evidence="6">Belongs to the aldolase class II family. MtnB subfamily.</text>
</comment>
<comment type="caution">
    <text evidence="8">The sequence shown here is derived from an EMBL/GenBank/DDBJ whole genome shotgun (WGS) entry which is preliminary data.</text>
</comment>
<keyword evidence="9" id="KW-1185">Reference proteome</keyword>
<keyword evidence="4 6" id="KW-0486">Methionine biosynthesis</keyword>
<dbReference type="EC" id="4.2.1.109" evidence="6"/>
<evidence type="ECO:0000256" key="3">
    <source>
        <dbReference type="ARBA" id="ARBA00022833"/>
    </source>
</evidence>
<protein>
    <recommendedName>
        <fullName evidence="6">Methylthioribulose-1-phosphate dehydratase</fullName>
        <shortName evidence="6">MTRu-1-P dehydratase</shortName>
        <ecNumber evidence="6">4.2.1.109</ecNumber>
    </recommendedName>
</protein>
<dbReference type="HAMAP" id="MF_01677">
    <property type="entry name" value="Salvage_MtnB"/>
    <property type="match status" value="1"/>
</dbReference>
<keyword evidence="3 6" id="KW-0862">Zinc</keyword>
<dbReference type="PANTHER" id="PTHR10640">
    <property type="entry name" value="METHYLTHIORIBULOSE-1-PHOSPHATE DEHYDRATASE"/>
    <property type="match status" value="1"/>
</dbReference>
<dbReference type="OrthoDB" id="9805559at2"/>
<dbReference type="GO" id="GO:0008270">
    <property type="term" value="F:zinc ion binding"/>
    <property type="evidence" value="ECO:0007669"/>
    <property type="project" value="UniProtKB-UniRule"/>
</dbReference>
<evidence type="ECO:0000256" key="6">
    <source>
        <dbReference type="HAMAP-Rule" id="MF_01677"/>
    </source>
</evidence>
<name>A0A2P2DHK4_9LEPT</name>
<reference evidence="9" key="1">
    <citation type="journal article" date="2019" name="Microbiol. Immunol.">
        <title>Molecular and phenotypic characterization of Leptospira johnsonii sp. nov., Leptospira ellinghausenii sp. nov. and Leptospira ryugenii sp. nov. isolated from soil and water in Japan.</title>
        <authorList>
            <person name="Masuzawa T."/>
            <person name="Saito M."/>
            <person name="Nakao R."/>
            <person name="Nikaido Y."/>
            <person name="Matsumoto M."/>
            <person name="Ogawa M."/>
            <person name="Yokoyama M."/>
            <person name="Hidaka Y."/>
            <person name="Tomita J."/>
            <person name="Sakakibara K."/>
            <person name="Suzuki K."/>
            <person name="Yasuda S."/>
            <person name="Sato H."/>
            <person name="Yamaguchi M."/>
            <person name="Yoshida S.I."/>
            <person name="Koizumi N."/>
            <person name="Kawamura Y."/>
        </authorList>
    </citation>
    <scope>NUCLEOTIDE SEQUENCE [LARGE SCALE GENOMIC DNA]</scope>
    <source>
        <strain evidence="9">E18</strain>
    </source>
</reference>
<keyword evidence="1 6" id="KW-0028">Amino-acid biosynthesis</keyword>
<dbReference type="UniPathway" id="UPA00904">
    <property type="reaction ID" value="UER00875"/>
</dbReference>
<dbReference type="GO" id="GO:0019509">
    <property type="term" value="P:L-methionine salvage from methylthioadenosine"/>
    <property type="evidence" value="ECO:0007669"/>
    <property type="project" value="UniProtKB-UniRule"/>
</dbReference>
<comment type="cofactor">
    <cofactor evidence="6">
        <name>Zn(2+)</name>
        <dbReference type="ChEBI" id="CHEBI:29105"/>
    </cofactor>
    <text evidence="6">Binds 1 zinc ion per subunit.</text>
</comment>
<gene>
    <name evidence="6" type="primary">mtnB</name>
    <name evidence="8" type="ORF">LPTSP2_33730</name>
</gene>
<keyword evidence="2 6" id="KW-0479">Metal-binding</keyword>
<keyword evidence="5 6" id="KW-0456">Lyase</keyword>
<evidence type="ECO:0000313" key="8">
    <source>
        <dbReference type="EMBL" id="GBF44070.1"/>
    </source>
</evidence>
<dbReference type="NCBIfam" id="TIGR03328">
    <property type="entry name" value="salvage_mtnB"/>
    <property type="match status" value="1"/>
</dbReference>
<feature type="domain" description="Class II aldolase/adducin N-terminal" evidence="7">
    <location>
        <begin position="8"/>
        <end position="206"/>
    </location>
</feature>
<dbReference type="Proteomes" id="UP000245206">
    <property type="component" value="Unassembled WGS sequence"/>
</dbReference>
<evidence type="ECO:0000256" key="4">
    <source>
        <dbReference type="ARBA" id="ARBA00023167"/>
    </source>
</evidence>
<evidence type="ECO:0000256" key="1">
    <source>
        <dbReference type="ARBA" id="ARBA00022605"/>
    </source>
</evidence>
<dbReference type="EMBL" id="BFAZ01000010">
    <property type="protein sequence ID" value="GBF44070.1"/>
    <property type="molecule type" value="Genomic_DNA"/>
</dbReference>
<dbReference type="RefSeq" id="WP_108961060.1">
    <property type="nucleotide sequence ID" value="NZ_BFAZ01000010.1"/>
</dbReference>
<dbReference type="SMART" id="SM01007">
    <property type="entry name" value="Aldolase_II"/>
    <property type="match status" value="1"/>
</dbReference>
<dbReference type="GO" id="GO:0005737">
    <property type="term" value="C:cytoplasm"/>
    <property type="evidence" value="ECO:0007669"/>
    <property type="project" value="UniProtKB-UniRule"/>
</dbReference>
<feature type="binding site" evidence="6">
    <location>
        <position position="99"/>
    </location>
    <ligand>
        <name>Zn(2+)</name>
        <dbReference type="ChEBI" id="CHEBI:29105"/>
    </ligand>
</feature>
<proteinExistence type="inferred from homology"/>
<dbReference type="PANTHER" id="PTHR10640:SF7">
    <property type="entry name" value="METHYLTHIORIBULOSE-1-PHOSPHATE DEHYDRATASE"/>
    <property type="match status" value="1"/>
</dbReference>
<dbReference type="SUPFAM" id="SSF53639">
    <property type="entry name" value="AraD/HMP-PK domain-like"/>
    <property type="match status" value="1"/>
</dbReference>
<dbReference type="AlphaFoldDB" id="A0A2P2DHK4"/>
<organism evidence="8 9">
    <name type="scientific">Leptospira ellinghausenii</name>
    <dbReference type="NCBI Taxonomy" id="1917822"/>
    <lineage>
        <taxon>Bacteria</taxon>
        <taxon>Pseudomonadati</taxon>
        <taxon>Spirochaetota</taxon>
        <taxon>Spirochaetia</taxon>
        <taxon>Leptospirales</taxon>
        <taxon>Leptospiraceae</taxon>
        <taxon>Leptospira</taxon>
    </lineage>
</organism>
<dbReference type="InterPro" id="IPR017714">
    <property type="entry name" value="MethylthioRu-1-P_deHdtase_MtnB"/>
</dbReference>
<dbReference type="GO" id="GO:0046570">
    <property type="term" value="F:methylthioribulose 1-phosphate dehydratase activity"/>
    <property type="evidence" value="ECO:0007669"/>
    <property type="project" value="UniProtKB-UniRule"/>
</dbReference>
<dbReference type="InterPro" id="IPR036409">
    <property type="entry name" value="Aldolase_II/adducin_N_sf"/>
</dbReference>
<accession>A0A2P2DHK4</accession>
<evidence type="ECO:0000256" key="2">
    <source>
        <dbReference type="ARBA" id="ARBA00022723"/>
    </source>
</evidence>
<feature type="binding site" evidence="6">
    <location>
        <position position="101"/>
    </location>
    <ligand>
        <name>Zn(2+)</name>
        <dbReference type="ChEBI" id="CHEBI:29105"/>
    </ligand>
</feature>
<comment type="catalytic activity">
    <reaction evidence="6">
        <text>5-(methylsulfanyl)-D-ribulose 1-phosphate = 5-methylsulfanyl-2,3-dioxopentyl phosphate + H2O</text>
        <dbReference type="Rhea" id="RHEA:15549"/>
        <dbReference type="ChEBI" id="CHEBI:15377"/>
        <dbReference type="ChEBI" id="CHEBI:58548"/>
        <dbReference type="ChEBI" id="CHEBI:58828"/>
        <dbReference type="EC" id="4.2.1.109"/>
    </reaction>
</comment>